<dbReference type="HOGENOM" id="CLU_2560830_0_0_1"/>
<dbReference type="EMBL" id="ABJB010436919">
    <property type="status" value="NOT_ANNOTATED_CDS"/>
    <property type="molecule type" value="Genomic_DNA"/>
</dbReference>
<sequence length="82" mass="9161">MSRAVCSQLRSPIGRRSSTARGTWVQKRTSPRSSLRAKKVGERRRFSVDRGTQVLDTVLTRRTRSVIASLSDRLSSGLEVSD</sequence>
<evidence type="ECO:0000313" key="4">
    <source>
        <dbReference type="Proteomes" id="UP000001555"/>
    </source>
</evidence>
<proteinExistence type="predicted"/>
<dbReference type="VEuPathDB" id="VectorBase:ISCI009340"/>
<feature type="compositionally biased region" description="Polar residues" evidence="1">
    <location>
        <begin position="16"/>
        <end position="33"/>
    </location>
</feature>
<dbReference type="AlphaFoldDB" id="B7Q0T8"/>
<dbReference type="PaxDb" id="6945-B7Q0T8"/>
<feature type="region of interest" description="Disordered" evidence="1">
    <location>
        <begin position="1"/>
        <end position="41"/>
    </location>
</feature>
<dbReference type="EMBL" id="ABJB011044202">
    <property type="status" value="NOT_ANNOTATED_CDS"/>
    <property type="molecule type" value="Genomic_DNA"/>
</dbReference>
<name>B7Q0T8_IXOSC</name>
<dbReference type="VEuPathDB" id="VectorBase:ISCW009340"/>
<evidence type="ECO:0000313" key="2">
    <source>
        <dbReference type="EMBL" id="EEC12460.1"/>
    </source>
</evidence>
<protein>
    <submittedName>
        <fullName evidence="2 3">Uncharacterized protein</fullName>
    </submittedName>
</protein>
<dbReference type="EMBL" id="ABJB011065844">
    <property type="status" value="NOT_ANNOTATED_CDS"/>
    <property type="molecule type" value="Genomic_DNA"/>
</dbReference>
<organism>
    <name type="scientific">Ixodes scapularis</name>
    <name type="common">Black-legged tick</name>
    <name type="synonym">Deer tick</name>
    <dbReference type="NCBI Taxonomy" id="6945"/>
    <lineage>
        <taxon>Eukaryota</taxon>
        <taxon>Metazoa</taxon>
        <taxon>Ecdysozoa</taxon>
        <taxon>Arthropoda</taxon>
        <taxon>Chelicerata</taxon>
        <taxon>Arachnida</taxon>
        <taxon>Acari</taxon>
        <taxon>Parasitiformes</taxon>
        <taxon>Ixodida</taxon>
        <taxon>Ixodoidea</taxon>
        <taxon>Ixodidae</taxon>
        <taxon>Ixodinae</taxon>
        <taxon>Ixodes</taxon>
    </lineage>
</organism>
<dbReference type="EnsemblMetazoa" id="ISCW009340-RA">
    <property type="protein sequence ID" value="ISCW009340-PA"/>
    <property type="gene ID" value="ISCW009340"/>
</dbReference>
<evidence type="ECO:0000313" key="3">
    <source>
        <dbReference type="EnsemblMetazoa" id="ISCW009340-PA"/>
    </source>
</evidence>
<evidence type="ECO:0000256" key="1">
    <source>
        <dbReference type="SAM" id="MobiDB-lite"/>
    </source>
</evidence>
<dbReference type="InParanoid" id="B7Q0T8"/>
<dbReference type="EMBL" id="ABJB011102627">
    <property type="status" value="NOT_ANNOTATED_CDS"/>
    <property type="molecule type" value="Genomic_DNA"/>
</dbReference>
<reference evidence="3" key="2">
    <citation type="submission" date="2020-05" db="UniProtKB">
        <authorList>
            <consortium name="EnsemblMetazoa"/>
        </authorList>
    </citation>
    <scope>IDENTIFICATION</scope>
    <source>
        <strain evidence="3">wikel</strain>
    </source>
</reference>
<dbReference type="Proteomes" id="UP000001555">
    <property type="component" value="Unassembled WGS sequence"/>
</dbReference>
<dbReference type="EMBL" id="ABJB011097220">
    <property type="status" value="NOT_ANNOTATED_CDS"/>
    <property type="molecule type" value="Genomic_DNA"/>
</dbReference>
<keyword evidence="4" id="KW-1185">Reference proteome</keyword>
<dbReference type="EMBL" id="ABJB010881107">
    <property type="status" value="NOT_ANNOTATED_CDS"/>
    <property type="molecule type" value="Genomic_DNA"/>
</dbReference>
<dbReference type="EMBL" id="ABJB010278103">
    <property type="status" value="NOT_ANNOTATED_CDS"/>
    <property type="molecule type" value="Genomic_DNA"/>
</dbReference>
<dbReference type="EMBL" id="ABJB010433119">
    <property type="status" value="NOT_ANNOTATED_CDS"/>
    <property type="molecule type" value="Genomic_DNA"/>
</dbReference>
<reference evidence="2 4" key="1">
    <citation type="submission" date="2008-03" db="EMBL/GenBank/DDBJ databases">
        <title>Annotation of Ixodes scapularis.</title>
        <authorList>
            <consortium name="Ixodes scapularis Genome Project Consortium"/>
            <person name="Caler E."/>
            <person name="Hannick L.I."/>
            <person name="Bidwell S."/>
            <person name="Joardar V."/>
            <person name="Thiagarajan M."/>
            <person name="Amedeo P."/>
            <person name="Galinsky K.J."/>
            <person name="Schobel S."/>
            <person name="Inman J."/>
            <person name="Hostetler J."/>
            <person name="Miller J."/>
            <person name="Hammond M."/>
            <person name="Megy K."/>
            <person name="Lawson D."/>
            <person name="Kodira C."/>
            <person name="Sutton G."/>
            <person name="Meyer J."/>
            <person name="Hill C.A."/>
            <person name="Birren B."/>
            <person name="Nene V."/>
            <person name="Collins F."/>
            <person name="Alarcon-Chaidez F."/>
            <person name="Wikel S."/>
            <person name="Strausberg R."/>
        </authorList>
    </citation>
    <scope>NUCLEOTIDE SEQUENCE [LARGE SCALE GENOMIC DNA]</scope>
    <source>
        <strain evidence="4">Wikel</strain>
        <strain evidence="2">Wikel colony</strain>
    </source>
</reference>
<accession>B7Q0T8</accession>
<dbReference type="EMBL" id="DS833812">
    <property type="protein sequence ID" value="EEC12460.1"/>
    <property type="molecule type" value="Genomic_DNA"/>
</dbReference>
<gene>
    <name evidence="2" type="ORF">IscW_ISCW009340</name>
</gene>
<dbReference type="EMBL" id="ABJB011008544">
    <property type="status" value="NOT_ANNOTATED_CDS"/>
    <property type="molecule type" value="Genomic_DNA"/>
</dbReference>
<dbReference type="EMBL" id="ABJB011004418">
    <property type="status" value="NOT_ANNOTATED_CDS"/>
    <property type="molecule type" value="Genomic_DNA"/>
</dbReference>